<sequence>MKNLFKTALAFFVLAGSATFTPAQAATGYLVSQEFSGGYLICNYRVPGYSGLVSVKLQPGRTCPSTWNF</sequence>
<accession>A0A3A1YG82</accession>
<feature type="chain" id="PRO_5017373675" evidence="1">
    <location>
        <begin position="26"/>
        <end position="69"/>
    </location>
</feature>
<reference evidence="2 3" key="1">
    <citation type="submission" date="2017-08" db="EMBL/GenBank/DDBJ databases">
        <title>Reclassification of Bisgaard taxon 37 and 44.</title>
        <authorList>
            <person name="Christensen H."/>
        </authorList>
    </citation>
    <scope>NUCLEOTIDE SEQUENCE [LARGE SCALE GENOMIC DNA]</scope>
    <source>
        <strain evidence="2 3">EEAB3T1</strain>
    </source>
</reference>
<organism evidence="2 3">
    <name type="scientific">Psittacicella gerlachiana</name>
    <dbReference type="NCBI Taxonomy" id="2028574"/>
    <lineage>
        <taxon>Bacteria</taxon>
        <taxon>Pseudomonadati</taxon>
        <taxon>Pseudomonadota</taxon>
        <taxon>Gammaproteobacteria</taxon>
        <taxon>Pasteurellales</taxon>
        <taxon>Psittacicellaceae</taxon>
        <taxon>Psittacicella</taxon>
    </lineage>
</organism>
<evidence type="ECO:0000256" key="1">
    <source>
        <dbReference type="SAM" id="SignalP"/>
    </source>
</evidence>
<name>A0A3A1YG82_9GAMM</name>
<dbReference type="Proteomes" id="UP000265964">
    <property type="component" value="Unassembled WGS sequence"/>
</dbReference>
<protein>
    <submittedName>
        <fullName evidence="2">Uncharacterized protein</fullName>
    </submittedName>
</protein>
<evidence type="ECO:0000313" key="3">
    <source>
        <dbReference type="Proteomes" id="UP000265964"/>
    </source>
</evidence>
<gene>
    <name evidence="2" type="ORF">CKF59_03900</name>
</gene>
<feature type="signal peptide" evidence="1">
    <location>
        <begin position="1"/>
        <end position="25"/>
    </location>
</feature>
<evidence type="ECO:0000313" key="2">
    <source>
        <dbReference type="EMBL" id="RIY35224.1"/>
    </source>
</evidence>
<keyword evidence="1" id="KW-0732">Signal</keyword>
<dbReference type="AlphaFoldDB" id="A0A3A1YG82"/>
<dbReference type="EMBL" id="NRJF01000098">
    <property type="protein sequence ID" value="RIY35224.1"/>
    <property type="molecule type" value="Genomic_DNA"/>
</dbReference>
<dbReference type="RefSeq" id="WP_119534669.1">
    <property type="nucleotide sequence ID" value="NZ_NRJF01000098.1"/>
</dbReference>
<keyword evidence="3" id="KW-1185">Reference proteome</keyword>
<proteinExistence type="predicted"/>
<comment type="caution">
    <text evidence="2">The sequence shown here is derived from an EMBL/GenBank/DDBJ whole genome shotgun (WGS) entry which is preliminary data.</text>
</comment>
<dbReference type="OrthoDB" id="9905473at2"/>